<reference evidence="2 3" key="1">
    <citation type="submission" date="2018-11" db="EMBL/GenBank/DDBJ databases">
        <title>Microbial catabolism of amino acid.</title>
        <authorList>
            <person name="Hibi M."/>
            <person name="Ogawa J."/>
        </authorList>
    </citation>
    <scope>NUCLEOTIDE SEQUENCE [LARGE SCALE GENOMIC DNA]</scope>
    <source>
        <strain evidence="2 3">C31-06</strain>
    </source>
</reference>
<dbReference type="Proteomes" id="UP000287519">
    <property type="component" value="Unassembled WGS sequence"/>
</dbReference>
<sequence length="60" mass="6561">MCPATLWRSPREDLGENPTRTAHPALTVNNDDSVPLQSTIGLTLVERMLAHYNATLASTI</sequence>
<evidence type="ECO:0000313" key="2">
    <source>
        <dbReference type="EMBL" id="GCE41980.1"/>
    </source>
</evidence>
<feature type="region of interest" description="Disordered" evidence="1">
    <location>
        <begin position="1"/>
        <end position="30"/>
    </location>
</feature>
<gene>
    <name evidence="2" type="ORF">Rhow_005639</name>
</gene>
<evidence type="ECO:0000256" key="1">
    <source>
        <dbReference type="SAM" id="MobiDB-lite"/>
    </source>
</evidence>
<accession>A0A402CEE6</accession>
<keyword evidence="3" id="KW-1185">Reference proteome</keyword>
<organism evidence="2 3">
    <name type="scientific">Rhodococcus wratislaviensis</name>
    <name type="common">Tsukamurella wratislaviensis</name>
    <dbReference type="NCBI Taxonomy" id="44752"/>
    <lineage>
        <taxon>Bacteria</taxon>
        <taxon>Bacillati</taxon>
        <taxon>Actinomycetota</taxon>
        <taxon>Actinomycetes</taxon>
        <taxon>Mycobacteriales</taxon>
        <taxon>Nocardiaceae</taxon>
        <taxon>Rhodococcus</taxon>
    </lineage>
</organism>
<dbReference type="AlphaFoldDB" id="A0A402CEE6"/>
<protein>
    <submittedName>
        <fullName evidence="2">Uncharacterized protein</fullName>
    </submittedName>
</protein>
<proteinExistence type="predicted"/>
<dbReference type="EMBL" id="BHYM01000048">
    <property type="protein sequence ID" value="GCE41980.1"/>
    <property type="molecule type" value="Genomic_DNA"/>
</dbReference>
<evidence type="ECO:0000313" key="3">
    <source>
        <dbReference type="Proteomes" id="UP000287519"/>
    </source>
</evidence>
<name>A0A402CEE6_RHOWR</name>
<comment type="caution">
    <text evidence="2">The sequence shown here is derived from an EMBL/GenBank/DDBJ whole genome shotgun (WGS) entry which is preliminary data.</text>
</comment>